<dbReference type="STRING" id="1385520.N802_13640"/>
<dbReference type="Proteomes" id="UP000030002">
    <property type="component" value="Unassembled WGS sequence"/>
</dbReference>
<keyword evidence="2" id="KW-1185">Reference proteome</keyword>
<sequence>MGTNPIRQDARRRLQEAQRAEAIALSDTTKAYAARARVQKRVDVADQDIAAARSQKLVYVDEQRRAGNHICIVDDLGIADLLGGRRASCRRSRLLHDELIEVSGRSLEMPRS</sequence>
<dbReference type="RefSeq" id="WP_035919601.1">
    <property type="nucleotide sequence ID" value="NZ_AVPJ01000039.1"/>
</dbReference>
<dbReference type="OrthoDB" id="4939521at2"/>
<protein>
    <submittedName>
        <fullName evidence="1">Uncharacterized protein</fullName>
    </submittedName>
</protein>
<gene>
    <name evidence="1" type="ORF">N802_13640</name>
</gene>
<evidence type="ECO:0000313" key="1">
    <source>
        <dbReference type="EMBL" id="KGN29455.1"/>
    </source>
</evidence>
<dbReference type="EMBL" id="AVPJ01000039">
    <property type="protein sequence ID" value="KGN29455.1"/>
    <property type="molecule type" value="Genomic_DNA"/>
</dbReference>
<evidence type="ECO:0000313" key="2">
    <source>
        <dbReference type="Proteomes" id="UP000030002"/>
    </source>
</evidence>
<accession>A0A0A0IW67</accession>
<dbReference type="AlphaFoldDB" id="A0A0A0IW67"/>
<proteinExistence type="predicted"/>
<comment type="caution">
    <text evidence="1">The sequence shown here is derived from an EMBL/GenBank/DDBJ whole genome shotgun (WGS) entry which is preliminary data.</text>
</comment>
<organism evidence="1 2">
    <name type="scientific">Knoellia sinensis KCTC 19936</name>
    <dbReference type="NCBI Taxonomy" id="1385520"/>
    <lineage>
        <taxon>Bacteria</taxon>
        <taxon>Bacillati</taxon>
        <taxon>Actinomycetota</taxon>
        <taxon>Actinomycetes</taxon>
        <taxon>Micrococcales</taxon>
        <taxon>Intrasporangiaceae</taxon>
        <taxon>Knoellia</taxon>
    </lineage>
</organism>
<reference evidence="1 2" key="1">
    <citation type="submission" date="2013-08" db="EMBL/GenBank/DDBJ databases">
        <title>The genome sequence of Knoellia sinensis.</title>
        <authorList>
            <person name="Zhu W."/>
            <person name="Wang G."/>
        </authorList>
    </citation>
    <scope>NUCLEOTIDE SEQUENCE [LARGE SCALE GENOMIC DNA]</scope>
    <source>
        <strain evidence="1 2">KCTC 19936</strain>
    </source>
</reference>
<name>A0A0A0IW67_9MICO</name>